<dbReference type="InterPro" id="IPR000326">
    <property type="entry name" value="PAP2/HPO"/>
</dbReference>
<feature type="transmembrane region" description="Helical" evidence="1">
    <location>
        <begin position="205"/>
        <end position="224"/>
    </location>
</feature>
<dbReference type="InterPro" id="IPR036938">
    <property type="entry name" value="PAP2/HPO_sf"/>
</dbReference>
<dbReference type="Proteomes" id="UP001597520">
    <property type="component" value="Unassembled WGS sequence"/>
</dbReference>
<dbReference type="CDD" id="cd03392">
    <property type="entry name" value="PAP2_like_2"/>
    <property type="match status" value="1"/>
</dbReference>
<name>A0ABW5T3X2_9BACI</name>
<sequence>MVLSFTSNQFPKRGVQALLYLALALIVIGVSFYIFVELADEVAEQEKFALDRRTADAVASMQTGWLDTAMAVITEIGSVPWLTAGSILLAVCIFFAYRRKWWRLLYFAVAMIGISILTKTLKLTFERQRPDVLQQHDGTGFSFPSGHSTGPIVFYGFIVYLVFRSSMSGTAKWLLNGALVLLTLLIGFSRVYLNVHYITDVIGGFALGLSWLVVCLLVLELSLWRRKRTA</sequence>
<dbReference type="PANTHER" id="PTHR14969:SF13">
    <property type="entry name" value="AT30094P"/>
    <property type="match status" value="1"/>
</dbReference>
<protein>
    <submittedName>
        <fullName evidence="3">Phosphatase PAP2 family protein</fullName>
    </submittedName>
</protein>
<keyword evidence="1" id="KW-0472">Membrane</keyword>
<feature type="transmembrane region" description="Helical" evidence="1">
    <location>
        <begin position="79"/>
        <end position="97"/>
    </location>
</feature>
<dbReference type="Pfam" id="PF01569">
    <property type="entry name" value="PAP2"/>
    <property type="match status" value="1"/>
</dbReference>
<keyword evidence="4" id="KW-1185">Reference proteome</keyword>
<dbReference type="PANTHER" id="PTHR14969">
    <property type="entry name" value="SPHINGOSINE-1-PHOSPHATE PHOSPHOHYDROLASE"/>
    <property type="match status" value="1"/>
</dbReference>
<feature type="transmembrane region" description="Helical" evidence="1">
    <location>
        <begin position="141"/>
        <end position="161"/>
    </location>
</feature>
<comment type="caution">
    <text evidence="3">The sequence shown here is derived from an EMBL/GenBank/DDBJ whole genome shotgun (WGS) entry which is preliminary data.</text>
</comment>
<feature type="transmembrane region" description="Helical" evidence="1">
    <location>
        <begin position="173"/>
        <end position="193"/>
    </location>
</feature>
<evidence type="ECO:0000259" key="2">
    <source>
        <dbReference type="SMART" id="SM00014"/>
    </source>
</evidence>
<dbReference type="SMART" id="SM00014">
    <property type="entry name" value="acidPPc"/>
    <property type="match status" value="1"/>
</dbReference>
<keyword evidence="1" id="KW-0812">Transmembrane</keyword>
<feature type="transmembrane region" description="Helical" evidence="1">
    <location>
        <begin position="17"/>
        <end position="36"/>
    </location>
</feature>
<reference evidence="4" key="1">
    <citation type="journal article" date="2019" name="Int. J. Syst. Evol. Microbiol.">
        <title>The Global Catalogue of Microorganisms (GCM) 10K type strain sequencing project: providing services to taxonomists for standard genome sequencing and annotation.</title>
        <authorList>
            <consortium name="The Broad Institute Genomics Platform"/>
            <consortium name="The Broad Institute Genome Sequencing Center for Infectious Disease"/>
            <person name="Wu L."/>
            <person name="Ma J."/>
        </authorList>
    </citation>
    <scope>NUCLEOTIDE SEQUENCE [LARGE SCALE GENOMIC DNA]</scope>
    <source>
        <strain evidence="4">KCTC 33792</strain>
    </source>
</reference>
<proteinExistence type="predicted"/>
<keyword evidence="1" id="KW-1133">Transmembrane helix</keyword>
<feature type="domain" description="Phosphatidic acid phosphatase type 2/haloperoxidase" evidence="2">
    <location>
        <begin position="104"/>
        <end position="216"/>
    </location>
</feature>
<gene>
    <name evidence="3" type="ORF">ACFSUB_14355</name>
</gene>
<evidence type="ECO:0000256" key="1">
    <source>
        <dbReference type="SAM" id="Phobius"/>
    </source>
</evidence>
<dbReference type="Gene3D" id="1.20.144.10">
    <property type="entry name" value="Phosphatidic acid phosphatase type 2/haloperoxidase"/>
    <property type="match status" value="2"/>
</dbReference>
<dbReference type="RefSeq" id="WP_380713948.1">
    <property type="nucleotide sequence ID" value="NZ_JBHUML010000005.1"/>
</dbReference>
<evidence type="ECO:0000313" key="4">
    <source>
        <dbReference type="Proteomes" id="UP001597520"/>
    </source>
</evidence>
<dbReference type="EMBL" id="JBHUML010000005">
    <property type="protein sequence ID" value="MFD2706644.1"/>
    <property type="molecule type" value="Genomic_DNA"/>
</dbReference>
<feature type="transmembrane region" description="Helical" evidence="1">
    <location>
        <begin position="104"/>
        <end position="121"/>
    </location>
</feature>
<accession>A0ABW5T3X2</accession>
<organism evidence="3 4">
    <name type="scientific">Salibacterium lacus</name>
    <dbReference type="NCBI Taxonomy" id="1898109"/>
    <lineage>
        <taxon>Bacteria</taxon>
        <taxon>Bacillati</taxon>
        <taxon>Bacillota</taxon>
        <taxon>Bacilli</taxon>
        <taxon>Bacillales</taxon>
        <taxon>Bacillaceae</taxon>
    </lineage>
</organism>
<dbReference type="SUPFAM" id="SSF48317">
    <property type="entry name" value="Acid phosphatase/Vanadium-dependent haloperoxidase"/>
    <property type="match status" value="1"/>
</dbReference>
<evidence type="ECO:0000313" key="3">
    <source>
        <dbReference type="EMBL" id="MFD2706644.1"/>
    </source>
</evidence>